<dbReference type="InterPro" id="IPR017970">
    <property type="entry name" value="Homeobox_CS"/>
</dbReference>
<dbReference type="InterPro" id="IPR009057">
    <property type="entry name" value="Homeodomain-like_sf"/>
</dbReference>
<dbReference type="GO" id="GO:0000981">
    <property type="term" value="F:DNA-binding transcription factor activity, RNA polymerase II-specific"/>
    <property type="evidence" value="ECO:0007669"/>
    <property type="project" value="InterPro"/>
</dbReference>
<organism evidence="14 15">
    <name type="scientific">Ensete ventricosum</name>
    <name type="common">Abyssinian banana</name>
    <name type="synonym">Musa ensete</name>
    <dbReference type="NCBI Taxonomy" id="4639"/>
    <lineage>
        <taxon>Eukaryota</taxon>
        <taxon>Viridiplantae</taxon>
        <taxon>Streptophyta</taxon>
        <taxon>Embryophyta</taxon>
        <taxon>Tracheophyta</taxon>
        <taxon>Spermatophyta</taxon>
        <taxon>Magnoliopsida</taxon>
        <taxon>Liliopsida</taxon>
        <taxon>Zingiberales</taxon>
        <taxon>Musaceae</taxon>
        <taxon>Ensete</taxon>
    </lineage>
</organism>
<name>A0A427A2Y8_ENSVE</name>
<evidence type="ECO:0000256" key="7">
    <source>
        <dbReference type="ARBA" id="ARBA00023163"/>
    </source>
</evidence>
<dbReference type="Proteomes" id="UP000287651">
    <property type="component" value="Unassembled WGS sequence"/>
</dbReference>
<gene>
    <name evidence="14" type="ORF">B296_00036290</name>
</gene>
<feature type="region of interest" description="Disordered" evidence="12">
    <location>
        <begin position="1"/>
        <end position="53"/>
    </location>
</feature>
<evidence type="ECO:0000256" key="11">
    <source>
        <dbReference type="SAM" id="Coils"/>
    </source>
</evidence>
<keyword evidence="3" id="KW-0805">Transcription regulation</keyword>
<evidence type="ECO:0000256" key="12">
    <source>
        <dbReference type="SAM" id="MobiDB-lite"/>
    </source>
</evidence>
<dbReference type="Pfam" id="PF00046">
    <property type="entry name" value="Homeodomain"/>
    <property type="match status" value="1"/>
</dbReference>
<protein>
    <recommendedName>
        <fullName evidence="13">Homeobox domain-containing protein</fullName>
    </recommendedName>
</protein>
<accession>A0A427A2Y8</accession>
<dbReference type="PROSITE" id="PS00027">
    <property type="entry name" value="HOMEOBOX_1"/>
    <property type="match status" value="1"/>
</dbReference>
<evidence type="ECO:0000256" key="10">
    <source>
        <dbReference type="RuleBase" id="RU000682"/>
    </source>
</evidence>
<evidence type="ECO:0000313" key="14">
    <source>
        <dbReference type="EMBL" id="RRT70617.1"/>
    </source>
</evidence>
<proteinExistence type="inferred from homology"/>
<dbReference type="GO" id="GO:0003677">
    <property type="term" value="F:DNA binding"/>
    <property type="evidence" value="ECO:0007669"/>
    <property type="project" value="UniProtKB-UniRule"/>
</dbReference>
<evidence type="ECO:0000256" key="8">
    <source>
        <dbReference type="ARBA" id="ARBA00023242"/>
    </source>
</evidence>
<feature type="compositionally biased region" description="Basic residues" evidence="12">
    <location>
        <begin position="43"/>
        <end position="53"/>
    </location>
</feature>
<keyword evidence="6 9" id="KW-0371">Homeobox</keyword>
<keyword evidence="4 11" id="KW-0175">Coiled coil</keyword>
<keyword evidence="8 9" id="KW-0539">Nucleus</keyword>
<keyword evidence="5 9" id="KW-0238">DNA-binding</keyword>
<sequence>MEIAPTTTGESEMPRAREDDFESKSGSENIEVASGDDQDQSQRPRKKRYHRHTQHQIQEMEAFFKECPHPDDKQRKELSRELGLEPLQVKFWFQNKRTQMKRQENNQLRAENERLRAENLRYKEGLSNASCPNCGGPASLGEMSFDEHHLRIENARLREEIDRISGIAAKYVGKPMASYPLLSPPVPSRPPLDLGVGGFGGQQGVGVLQRRRLNRIIHAPNSRLPQNQWSNVFSGTVSRAMTLEVLSTGVAGNYNGALQVVWLLPYPGKLHLT</sequence>
<feature type="compositionally biased region" description="Basic and acidic residues" evidence="12">
    <location>
        <begin position="12"/>
        <end position="25"/>
    </location>
</feature>
<feature type="DNA-binding region" description="Homeobox" evidence="9">
    <location>
        <begin position="45"/>
        <end position="104"/>
    </location>
</feature>
<dbReference type="PROSITE" id="PS50071">
    <property type="entry name" value="HOMEOBOX_2"/>
    <property type="match status" value="1"/>
</dbReference>
<dbReference type="InterPro" id="IPR042160">
    <property type="entry name" value="HD-Zip_IV"/>
</dbReference>
<evidence type="ECO:0000256" key="9">
    <source>
        <dbReference type="PROSITE-ProRule" id="PRU00108"/>
    </source>
</evidence>
<dbReference type="InterPro" id="IPR001356">
    <property type="entry name" value="HD"/>
</dbReference>
<dbReference type="SUPFAM" id="SSF46689">
    <property type="entry name" value="Homeodomain-like"/>
    <property type="match status" value="1"/>
</dbReference>
<comment type="caution">
    <text evidence="14">The sequence shown here is derived from an EMBL/GenBank/DDBJ whole genome shotgun (WGS) entry which is preliminary data.</text>
</comment>
<evidence type="ECO:0000259" key="13">
    <source>
        <dbReference type="PROSITE" id="PS50071"/>
    </source>
</evidence>
<dbReference type="AlphaFoldDB" id="A0A427A2Y8"/>
<comment type="similarity">
    <text evidence="2">Belongs to the HD-ZIP homeobox family. Class IV subfamily.</text>
</comment>
<keyword evidence="7" id="KW-0804">Transcription</keyword>
<dbReference type="Gene3D" id="1.10.10.60">
    <property type="entry name" value="Homeodomain-like"/>
    <property type="match status" value="1"/>
</dbReference>
<evidence type="ECO:0000256" key="1">
    <source>
        <dbReference type="ARBA" id="ARBA00004123"/>
    </source>
</evidence>
<dbReference type="PANTHER" id="PTHR45654:SF77">
    <property type="entry name" value="HOMEOBOX-LEUCINE ZIPPER PROTEIN MERISTEM L1"/>
    <property type="match status" value="1"/>
</dbReference>
<evidence type="ECO:0000256" key="3">
    <source>
        <dbReference type="ARBA" id="ARBA00023015"/>
    </source>
</evidence>
<evidence type="ECO:0000256" key="6">
    <source>
        <dbReference type="ARBA" id="ARBA00023155"/>
    </source>
</evidence>
<evidence type="ECO:0000256" key="5">
    <source>
        <dbReference type="ARBA" id="ARBA00023125"/>
    </source>
</evidence>
<evidence type="ECO:0000313" key="15">
    <source>
        <dbReference type="Proteomes" id="UP000287651"/>
    </source>
</evidence>
<dbReference type="GO" id="GO:0005634">
    <property type="term" value="C:nucleus"/>
    <property type="evidence" value="ECO:0007669"/>
    <property type="project" value="UniProtKB-SubCell"/>
</dbReference>
<dbReference type="EMBL" id="AMZH03003955">
    <property type="protein sequence ID" value="RRT70617.1"/>
    <property type="molecule type" value="Genomic_DNA"/>
</dbReference>
<dbReference type="PANTHER" id="PTHR45654">
    <property type="entry name" value="HOMEOBOX-LEUCINE ZIPPER PROTEIN MERISTEM L1"/>
    <property type="match status" value="1"/>
</dbReference>
<dbReference type="InterPro" id="IPR000047">
    <property type="entry name" value="HTH_motif"/>
</dbReference>
<feature type="compositionally biased region" description="Polar residues" evidence="12">
    <location>
        <begin position="1"/>
        <end position="10"/>
    </location>
</feature>
<feature type="coiled-coil region" evidence="11">
    <location>
        <begin position="93"/>
        <end position="125"/>
    </location>
</feature>
<reference evidence="14 15" key="1">
    <citation type="journal article" date="2014" name="Agronomy (Basel)">
        <title>A Draft Genome Sequence for Ensete ventricosum, the Drought-Tolerant Tree Against Hunger.</title>
        <authorList>
            <person name="Harrison J."/>
            <person name="Moore K.A."/>
            <person name="Paszkiewicz K."/>
            <person name="Jones T."/>
            <person name="Grant M."/>
            <person name="Ambacheew D."/>
            <person name="Muzemil S."/>
            <person name="Studholme D.J."/>
        </authorList>
    </citation>
    <scope>NUCLEOTIDE SEQUENCE [LARGE SCALE GENOMIC DNA]</scope>
</reference>
<evidence type="ECO:0000256" key="2">
    <source>
        <dbReference type="ARBA" id="ARBA00006789"/>
    </source>
</evidence>
<comment type="subcellular location">
    <subcellularLocation>
        <location evidence="1 9 10">Nucleus</location>
    </subcellularLocation>
</comment>
<dbReference type="CDD" id="cd00086">
    <property type="entry name" value="homeodomain"/>
    <property type="match status" value="1"/>
</dbReference>
<dbReference type="SMART" id="SM00389">
    <property type="entry name" value="HOX"/>
    <property type="match status" value="1"/>
</dbReference>
<feature type="domain" description="Homeobox" evidence="13">
    <location>
        <begin position="43"/>
        <end position="103"/>
    </location>
</feature>
<dbReference type="FunFam" id="1.10.10.60:FF:000229">
    <property type="entry name" value="Homeobox-leucine zipper protein HDG1"/>
    <property type="match status" value="1"/>
</dbReference>
<evidence type="ECO:0000256" key="4">
    <source>
        <dbReference type="ARBA" id="ARBA00023054"/>
    </source>
</evidence>
<dbReference type="PRINTS" id="PR00031">
    <property type="entry name" value="HTHREPRESSR"/>
</dbReference>